<dbReference type="EMBL" id="JAEMHK010000010">
    <property type="protein sequence ID" value="MBJ6801217.1"/>
    <property type="molecule type" value="Genomic_DNA"/>
</dbReference>
<keyword evidence="11" id="KW-1185">Reference proteome</keyword>
<feature type="region of interest" description="Disordered" evidence="7">
    <location>
        <begin position="240"/>
        <end position="262"/>
    </location>
</feature>
<dbReference type="InterPro" id="IPR046357">
    <property type="entry name" value="PPIase_dom_sf"/>
</dbReference>
<dbReference type="Proteomes" id="UP000641025">
    <property type="component" value="Unassembled WGS sequence"/>
</dbReference>
<keyword evidence="5 6" id="KW-0413">Isomerase</keyword>
<evidence type="ECO:0000313" key="10">
    <source>
        <dbReference type="EMBL" id="MBJ6801217.1"/>
    </source>
</evidence>
<evidence type="ECO:0000256" key="4">
    <source>
        <dbReference type="ARBA" id="ARBA00023110"/>
    </source>
</evidence>
<dbReference type="EC" id="5.2.1.8" evidence="2"/>
<feature type="signal peptide" evidence="8">
    <location>
        <begin position="1"/>
        <end position="43"/>
    </location>
</feature>
<evidence type="ECO:0000256" key="6">
    <source>
        <dbReference type="PROSITE-ProRule" id="PRU00278"/>
    </source>
</evidence>
<dbReference type="PROSITE" id="PS01096">
    <property type="entry name" value="PPIC_PPIASE_1"/>
    <property type="match status" value="1"/>
</dbReference>
<dbReference type="PROSITE" id="PS50198">
    <property type="entry name" value="PPIC_PPIASE_2"/>
    <property type="match status" value="1"/>
</dbReference>
<keyword evidence="3 8" id="KW-0732">Signal</keyword>
<evidence type="ECO:0000256" key="2">
    <source>
        <dbReference type="ARBA" id="ARBA00013194"/>
    </source>
</evidence>
<evidence type="ECO:0000256" key="7">
    <source>
        <dbReference type="SAM" id="MobiDB-lite"/>
    </source>
</evidence>
<dbReference type="InterPro" id="IPR027304">
    <property type="entry name" value="Trigger_fact/SurA_dom_sf"/>
</dbReference>
<organism evidence="10 11">
    <name type="scientific">Geomonas propionica</name>
    <dbReference type="NCBI Taxonomy" id="2798582"/>
    <lineage>
        <taxon>Bacteria</taxon>
        <taxon>Pseudomonadati</taxon>
        <taxon>Thermodesulfobacteriota</taxon>
        <taxon>Desulfuromonadia</taxon>
        <taxon>Geobacterales</taxon>
        <taxon>Geobacteraceae</taxon>
        <taxon>Geomonas</taxon>
    </lineage>
</organism>
<evidence type="ECO:0000256" key="1">
    <source>
        <dbReference type="ARBA" id="ARBA00000971"/>
    </source>
</evidence>
<evidence type="ECO:0000256" key="8">
    <source>
        <dbReference type="SAM" id="SignalP"/>
    </source>
</evidence>
<dbReference type="InterPro" id="IPR023058">
    <property type="entry name" value="PPIase_PpiC_CS"/>
</dbReference>
<dbReference type="SUPFAM" id="SSF109998">
    <property type="entry name" value="Triger factor/SurA peptide-binding domain-like"/>
    <property type="match status" value="1"/>
</dbReference>
<accession>A0ABS0YUU3</accession>
<dbReference type="Gene3D" id="3.10.50.40">
    <property type="match status" value="1"/>
</dbReference>
<comment type="catalytic activity">
    <reaction evidence="1">
        <text>[protein]-peptidylproline (omega=180) = [protein]-peptidylproline (omega=0)</text>
        <dbReference type="Rhea" id="RHEA:16237"/>
        <dbReference type="Rhea" id="RHEA-COMP:10747"/>
        <dbReference type="Rhea" id="RHEA-COMP:10748"/>
        <dbReference type="ChEBI" id="CHEBI:83833"/>
        <dbReference type="ChEBI" id="CHEBI:83834"/>
        <dbReference type="EC" id="5.2.1.8"/>
    </reaction>
</comment>
<gene>
    <name evidence="10" type="ORF">JFN90_13870</name>
</gene>
<dbReference type="Pfam" id="PF13616">
    <property type="entry name" value="Rotamase_3"/>
    <property type="match status" value="1"/>
</dbReference>
<sequence>MQRFSLSLNLSLTLLLKGDDMLLLNKMTRLAAAASLLALAACAAEPAKNSPQAAVEKVNGAAITRADLDRTLKALVGQGDPKQLPPDQLKKGTEAALNQLTAAELLYQAGMKLEMKDLDKQVTARIVQSKYQYPSQAEFDKALQSVGMTQKDLEEAARKDIVINNLIAQQFAGKADVSEAEVRKYYEDNKLKQFTQGDRIKVSHILIGVAKGANAAVKQQAKDKALAVLKRVKGGEPFAEVAKKESTSPTKDQGGSLGVIGKEQTMPPFEKAAFALKPGEISDVVETQLGYHVIKVEQKLPPATERYEDVKNTIAGNIKREKIRQMLASYVEELRGKAKIEKV</sequence>
<dbReference type="Pfam" id="PF13624">
    <property type="entry name" value="SurA_N_3"/>
    <property type="match status" value="1"/>
</dbReference>
<dbReference type="InterPro" id="IPR000297">
    <property type="entry name" value="PPIase_PpiC"/>
</dbReference>
<comment type="caution">
    <text evidence="10">The sequence shown here is derived from an EMBL/GenBank/DDBJ whole genome shotgun (WGS) entry which is preliminary data.</text>
</comment>
<proteinExistence type="predicted"/>
<protein>
    <recommendedName>
        <fullName evidence="2">peptidylprolyl isomerase</fullName>
        <ecNumber evidence="2">5.2.1.8</ecNumber>
    </recommendedName>
</protein>
<reference evidence="10 11" key="1">
    <citation type="submission" date="2020-12" db="EMBL/GenBank/DDBJ databases">
        <title>Geomonas sp. Red259, isolated from paddy soil.</title>
        <authorList>
            <person name="Xu Z."/>
            <person name="Zhang Z."/>
            <person name="Masuda Y."/>
            <person name="Itoh H."/>
            <person name="Senoo K."/>
        </authorList>
    </citation>
    <scope>NUCLEOTIDE SEQUENCE [LARGE SCALE GENOMIC DNA]</scope>
    <source>
        <strain evidence="10 11">Red259</strain>
    </source>
</reference>
<dbReference type="PANTHER" id="PTHR47245:SF1">
    <property type="entry name" value="FOLDASE PROTEIN PRSA"/>
    <property type="match status" value="1"/>
</dbReference>
<dbReference type="GO" id="GO:0016853">
    <property type="term" value="F:isomerase activity"/>
    <property type="evidence" value="ECO:0007669"/>
    <property type="project" value="UniProtKB-KW"/>
</dbReference>
<evidence type="ECO:0000313" key="11">
    <source>
        <dbReference type="Proteomes" id="UP000641025"/>
    </source>
</evidence>
<dbReference type="InterPro" id="IPR050245">
    <property type="entry name" value="PrsA_foldase"/>
</dbReference>
<feature type="chain" id="PRO_5045834149" description="peptidylprolyl isomerase" evidence="8">
    <location>
        <begin position="44"/>
        <end position="343"/>
    </location>
</feature>
<feature type="domain" description="PpiC" evidence="9">
    <location>
        <begin position="197"/>
        <end position="298"/>
    </location>
</feature>
<dbReference type="Gene3D" id="1.10.4030.10">
    <property type="entry name" value="Porin chaperone SurA, peptide-binding domain"/>
    <property type="match status" value="1"/>
</dbReference>
<keyword evidence="4 6" id="KW-0697">Rotamase</keyword>
<evidence type="ECO:0000256" key="3">
    <source>
        <dbReference type="ARBA" id="ARBA00022729"/>
    </source>
</evidence>
<dbReference type="PANTHER" id="PTHR47245">
    <property type="entry name" value="PEPTIDYLPROLYL ISOMERASE"/>
    <property type="match status" value="1"/>
</dbReference>
<evidence type="ECO:0000256" key="5">
    <source>
        <dbReference type="ARBA" id="ARBA00023235"/>
    </source>
</evidence>
<evidence type="ECO:0000259" key="9">
    <source>
        <dbReference type="PROSITE" id="PS50198"/>
    </source>
</evidence>
<dbReference type="SUPFAM" id="SSF54534">
    <property type="entry name" value="FKBP-like"/>
    <property type="match status" value="1"/>
</dbReference>
<name>A0ABS0YUU3_9BACT</name>